<feature type="compositionally biased region" description="Polar residues" evidence="1">
    <location>
        <begin position="1"/>
        <end position="13"/>
    </location>
</feature>
<evidence type="ECO:0000313" key="4">
    <source>
        <dbReference type="Proteomes" id="UP000295075"/>
    </source>
</evidence>
<dbReference type="SUPFAM" id="SSF54427">
    <property type="entry name" value="NTF2-like"/>
    <property type="match status" value="1"/>
</dbReference>
<keyword evidence="4" id="KW-1185">Reference proteome</keyword>
<protein>
    <submittedName>
        <fullName evidence="3">Nuclear transport factor 2 family protein</fullName>
    </submittedName>
</protein>
<feature type="domain" description="SnoaL-like" evidence="2">
    <location>
        <begin position="40"/>
        <end position="135"/>
    </location>
</feature>
<dbReference type="Gene3D" id="3.10.450.50">
    <property type="match status" value="1"/>
</dbReference>
<gene>
    <name evidence="3" type="ORF">E1261_37185</name>
</gene>
<reference evidence="3 4" key="1">
    <citation type="submission" date="2019-03" db="EMBL/GenBank/DDBJ databases">
        <title>Draft genome sequences of novel Actinobacteria.</title>
        <authorList>
            <person name="Sahin N."/>
            <person name="Ay H."/>
            <person name="Saygin H."/>
        </authorList>
    </citation>
    <scope>NUCLEOTIDE SEQUENCE [LARGE SCALE GENOMIC DNA]</scope>
    <source>
        <strain evidence="3 4">JCM 30547</strain>
    </source>
</reference>
<comment type="caution">
    <text evidence="3">The sequence shown here is derived from an EMBL/GenBank/DDBJ whole genome shotgun (WGS) entry which is preliminary data.</text>
</comment>
<sequence>MRSTTTEAASSEWRTAEPHLEKRGLMPTPTPDDKSSAAVAALRAAAERGDADALAELFAPDVVFHSPMTMRLSFEGREEVVALHRDIFAVLEDLRTSEPLVRGDEWSFSFTATVRGVPLEAHNLLRFNSQAQIVENTIFVRPLPALATLFATLPPRVSTRRRGRLHGTVAGLLAQPLAVALRAADRLVPKFL</sequence>
<evidence type="ECO:0000313" key="3">
    <source>
        <dbReference type="EMBL" id="TDC17395.1"/>
    </source>
</evidence>
<dbReference type="OrthoDB" id="1163083at2"/>
<dbReference type="InterPro" id="IPR032710">
    <property type="entry name" value="NTF2-like_dom_sf"/>
</dbReference>
<dbReference type="Pfam" id="PF12680">
    <property type="entry name" value="SnoaL_2"/>
    <property type="match status" value="1"/>
</dbReference>
<dbReference type="AlphaFoldDB" id="A0A4R4P5P7"/>
<feature type="region of interest" description="Disordered" evidence="1">
    <location>
        <begin position="1"/>
        <end position="34"/>
    </location>
</feature>
<proteinExistence type="predicted"/>
<accession>A0A4R4P5P7</accession>
<dbReference type="Proteomes" id="UP000295075">
    <property type="component" value="Unassembled WGS sequence"/>
</dbReference>
<evidence type="ECO:0000256" key="1">
    <source>
        <dbReference type="SAM" id="MobiDB-lite"/>
    </source>
</evidence>
<feature type="compositionally biased region" description="Basic and acidic residues" evidence="1">
    <location>
        <begin position="14"/>
        <end position="24"/>
    </location>
</feature>
<dbReference type="InterPro" id="IPR037401">
    <property type="entry name" value="SnoaL-like"/>
</dbReference>
<evidence type="ECO:0000259" key="2">
    <source>
        <dbReference type="Pfam" id="PF12680"/>
    </source>
</evidence>
<organism evidence="3 4">
    <name type="scientific">Kribbella albertanoniae</name>
    <dbReference type="NCBI Taxonomy" id="1266829"/>
    <lineage>
        <taxon>Bacteria</taxon>
        <taxon>Bacillati</taxon>
        <taxon>Actinomycetota</taxon>
        <taxon>Actinomycetes</taxon>
        <taxon>Propionibacteriales</taxon>
        <taxon>Kribbellaceae</taxon>
        <taxon>Kribbella</taxon>
    </lineage>
</organism>
<name>A0A4R4P5P7_9ACTN</name>
<dbReference type="EMBL" id="SMKA01000276">
    <property type="protein sequence ID" value="TDC17395.1"/>
    <property type="molecule type" value="Genomic_DNA"/>
</dbReference>